<dbReference type="InterPro" id="IPR036282">
    <property type="entry name" value="Glutathione-S-Trfase_C_sf"/>
</dbReference>
<dbReference type="InterPro" id="IPR019564">
    <property type="entry name" value="Sam37/metaxin_N"/>
</dbReference>
<evidence type="ECO:0000259" key="9">
    <source>
        <dbReference type="Pfam" id="PF17171"/>
    </source>
</evidence>
<comment type="subcellular location">
    <subcellularLocation>
        <location evidence="1">Mitochondrion outer membrane</location>
    </subcellularLocation>
</comment>
<keyword evidence="11" id="KW-1185">Reference proteome</keyword>
<dbReference type="Pfam" id="PF17171">
    <property type="entry name" value="GST_C_6"/>
    <property type="match status" value="1"/>
</dbReference>
<feature type="domain" description="Mitochondrial outer membrane transport complex Sam37/metaxin N-terminal" evidence="8">
    <location>
        <begin position="21"/>
        <end position="140"/>
    </location>
</feature>
<dbReference type="InterPro" id="IPR033468">
    <property type="entry name" value="Metaxin_GST"/>
</dbReference>
<dbReference type="InterPro" id="IPR040079">
    <property type="entry name" value="Glutathione_S-Trfase"/>
</dbReference>
<evidence type="ECO:0000259" key="8">
    <source>
        <dbReference type="Pfam" id="PF10568"/>
    </source>
</evidence>
<dbReference type="Pfam" id="PF10568">
    <property type="entry name" value="Tom37"/>
    <property type="match status" value="1"/>
</dbReference>
<evidence type="ECO:0000256" key="2">
    <source>
        <dbReference type="ARBA" id="ARBA00009170"/>
    </source>
</evidence>
<dbReference type="PANTHER" id="PTHR12289">
    <property type="entry name" value="METAXIN RELATED"/>
    <property type="match status" value="1"/>
</dbReference>
<feature type="domain" description="Metaxin glutathione S-transferase" evidence="9">
    <location>
        <begin position="185"/>
        <end position="249"/>
    </location>
</feature>
<dbReference type="GO" id="GO:0001401">
    <property type="term" value="C:SAM complex"/>
    <property type="evidence" value="ECO:0007669"/>
    <property type="project" value="InterPro"/>
</dbReference>
<dbReference type="EMBL" id="CBTN010000012">
    <property type="protein sequence ID" value="CDH52343.1"/>
    <property type="molecule type" value="Genomic_DNA"/>
</dbReference>
<dbReference type="GO" id="GO:0015031">
    <property type="term" value="P:protein transport"/>
    <property type="evidence" value="ECO:0007669"/>
    <property type="project" value="UniProtKB-KW"/>
</dbReference>
<dbReference type="InterPro" id="IPR050931">
    <property type="entry name" value="Mito_Protein_Transport_Metaxin"/>
</dbReference>
<dbReference type="SUPFAM" id="SSF47616">
    <property type="entry name" value="GST C-terminal domain-like"/>
    <property type="match status" value="1"/>
</dbReference>
<keyword evidence="7" id="KW-0472">Membrane</keyword>
<evidence type="ECO:0000256" key="5">
    <source>
        <dbReference type="ARBA" id="ARBA00022927"/>
    </source>
</evidence>
<keyword evidence="6" id="KW-0496">Mitochondrion</keyword>
<organism evidence="10 11">
    <name type="scientific">Lichtheimia corymbifera JMRC:FSU:9682</name>
    <dbReference type="NCBI Taxonomy" id="1263082"/>
    <lineage>
        <taxon>Eukaryota</taxon>
        <taxon>Fungi</taxon>
        <taxon>Fungi incertae sedis</taxon>
        <taxon>Mucoromycota</taxon>
        <taxon>Mucoromycotina</taxon>
        <taxon>Mucoromycetes</taxon>
        <taxon>Mucorales</taxon>
        <taxon>Lichtheimiaceae</taxon>
        <taxon>Lichtheimia</taxon>
    </lineage>
</organism>
<dbReference type="GO" id="GO:0007005">
    <property type="term" value="P:mitochondrion organization"/>
    <property type="evidence" value="ECO:0007669"/>
    <property type="project" value="TreeGrafter"/>
</dbReference>
<dbReference type="SFLD" id="SFLDG01180">
    <property type="entry name" value="SUF1"/>
    <property type="match status" value="1"/>
</dbReference>
<keyword evidence="5" id="KW-0653">Protein transport</keyword>
<dbReference type="SFLD" id="SFLDS00019">
    <property type="entry name" value="Glutathione_Transferase_(cytos"/>
    <property type="match status" value="1"/>
</dbReference>
<dbReference type="CDD" id="cd03078">
    <property type="entry name" value="GST_N_Metaxin1_like"/>
    <property type="match status" value="1"/>
</dbReference>
<dbReference type="PANTHER" id="PTHR12289:SF41">
    <property type="entry name" value="FAILED AXON CONNECTIONS-RELATED"/>
    <property type="match status" value="1"/>
</dbReference>
<keyword evidence="4" id="KW-1000">Mitochondrion outer membrane</keyword>
<evidence type="ECO:0000313" key="10">
    <source>
        <dbReference type="EMBL" id="CDH52343.1"/>
    </source>
</evidence>
<keyword evidence="3" id="KW-0813">Transport</keyword>
<reference evidence="10" key="1">
    <citation type="submission" date="2013-08" db="EMBL/GenBank/DDBJ databases">
        <title>Gene expansion shapes genome architecture in the human pathogen Lichtheimia corymbifera: an evolutionary genomics analysis in the ancient terrestrial Mucorales (Mucoromycotina).</title>
        <authorList>
            <person name="Schwartze V.U."/>
            <person name="Winter S."/>
            <person name="Shelest E."/>
            <person name="Marcet-Houben M."/>
            <person name="Horn F."/>
            <person name="Wehner S."/>
            <person name="Hoffmann K."/>
            <person name="Riege K."/>
            <person name="Sammeth M."/>
            <person name="Nowrousian M."/>
            <person name="Valiante V."/>
            <person name="Linde J."/>
            <person name="Jacobsen I.D."/>
            <person name="Marz M."/>
            <person name="Brakhage A.A."/>
            <person name="Gabaldon T."/>
            <person name="Bocker S."/>
            <person name="Voigt K."/>
        </authorList>
    </citation>
    <scope>NUCLEOTIDE SEQUENCE [LARGE SCALE GENOMIC DNA]</scope>
    <source>
        <strain evidence="10">FSU 9682</strain>
    </source>
</reference>
<sequence length="368" mass="42508">MTMQLYVWSPALDAPSIDPKCIVVEAYLRLLEVNFTIVYANDPQCSPTGELPLLKDGTTWVAGVDRILAHLAKRGLDGNRELSPEQKAEYLAYSAMTEEKLMDCMLFTWYADMTNFVKNIRPTYAKILSFPSRYLVPIQLKKNAKARLAKYSVEITDDDKGLPQNEVEEMKELQRSGWHYMYRLARETYAVLDSQLADKPFMFGERPSTLDCVVFGYLALHLYPNLAHRRLQHILINEYPRLASYCDRVKERFFSTEQSQSEAAQDIPSLWRTFCNNPRAFFSNIKQDAMAYMGNSDAQDKPKKSDAQLEFERKRIWSIAGGVTFLLAYVIYNGIVSVEFGDDDDEEVGYEMDYEEDEMYDDEEDVDL</sequence>
<protein>
    <submittedName>
        <fullName evidence="10">Mitochondrial import receptor subunit</fullName>
    </submittedName>
</protein>
<evidence type="ECO:0000256" key="1">
    <source>
        <dbReference type="ARBA" id="ARBA00004294"/>
    </source>
</evidence>
<dbReference type="VEuPathDB" id="FungiDB:LCOR_03826.1"/>
<keyword evidence="10" id="KW-0675">Receptor</keyword>
<dbReference type="AlphaFoldDB" id="A0A068RQ84"/>
<gene>
    <name evidence="10" type="ORF">LCOR_03826.1</name>
</gene>
<dbReference type="Gene3D" id="1.20.1050.10">
    <property type="match status" value="1"/>
</dbReference>
<evidence type="ECO:0000256" key="3">
    <source>
        <dbReference type="ARBA" id="ARBA00022448"/>
    </source>
</evidence>
<name>A0A068RQ84_9FUNG</name>
<comment type="caution">
    <text evidence="10">The sequence shown here is derived from an EMBL/GenBank/DDBJ whole genome shotgun (WGS) entry which is preliminary data.</text>
</comment>
<dbReference type="Proteomes" id="UP000027586">
    <property type="component" value="Unassembled WGS sequence"/>
</dbReference>
<proteinExistence type="inferred from homology"/>
<evidence type="ECO:0000313" key="11">
    <source>
        <dbReference type="Proteomes" id="UP000027586"/>
    </source>
</evidence>
<evidence type="ECO:0000256" key="6">
    <source>
        <dbReference type="ARBA" id="ARBA00023128"/>
    </source>
</evidence>
<evidence type="ECO:0000256" key="4">
    <source>
        <dbReference type="ARBA" id="ARBA00022787"/>
    </source>
</evidence>
<dbReference type="STRING" id="1263082.A0A068RQ84"/>
<evidence type="ECO:0000256" key="7">
    <source>
        <dbReference type="ARBA" id="ARBA00023136"/>
    </source>
</evidence>
<accession>A0A068RQ84</accession>
<dbReference type="OrthoDB" id="5835136at2759"/>
<comment type="similarity">
    <text evidence="2">Belongs to the metaxin family.</text>
</comment>